<dbReference type="EC" id="2.3.2.27" evidence="2"/>
<evidence type="ECO:0000313" key="6">
    <source>
        <dbReference type="Proteomes" id="UP000541444"/>
    </source>
</evidence>
<dbReference type="Pfam" id="PF07714">
    <property type="entry name" value="PK_Tyr_Ser-Thr"/>
    <property type="match status" value="1"/>
</dbReference>
<dbReference type="InterPro" id="IPR051348">
    <property type="entry name" value="U-box_ubiquitin_ligases"/>
</dbReference>
<dbReference type="SUPFAM" id="SSF56112">
    <property type="entry name" value="Protein kinase-like (PK-like)"/>
    <property type="match status" value="1"/>
</dbReference>
<sequence length="165" mass="18803">MELARDETVTQAAELRISRVKIATLQTPQFLSDFSLLEIKEATHSFDQSLNIGGESGSVYRGFLRNTGVPIKMLQSNSLEGCSEFQVEVDISSRMRHPNLFTLIGTCLEASTLVYDYLPNCSLKDRLVCKDDTPPLSWQARIRIYIEVFHPYLATFQQPQKHHPR</sequence>
<evidence type="ECO:0000256" key="3">
    <source>
        <dbReference type="ARBA" id="ARBA00022786"/>
    </source>
</evidence>
<evidence type="ECO:0000256" key="1">
    <source>
        <dbReference type="ARBA" id="ARBA00000900"/>
    </source>
</evidence>
<reference evidence="5 6" key="1">
    <citation type="journal article" date="2020" name="IScience">
        <title>Genome Sequencing of the Endangered Kingdonia uniflora (Circaeasteraceae, Ranunculales) Reveals Potential Mechanisms of Evolutionary Specialization.</title>
        <authorList>
            <person name="Sun Y."/>
            <person name="Deng T."/>
            <person name="Zhang A."/>
            <person name="Moore M.J."/>
            <person name="Landis J.B."/>
            <person name="Lin N."/>
            <person name="Zhang H."/>
            <person name="Zhang X."/>
            <person name="Huang J."/>
            <person name="Zhang X."/>
            <person name="Sun H."/>
            <person name="Wang H."/>
        </authorList>
    </citation>
    <scope>NUCLEOTIDE SEQUENCE [LARGE SCALE GENOMIC DNA]</scope>
    <source>
        <strain evidence="5">TB1705</strain>
        <tissue evidence="5">Leaf</tissue>
    </source>
</reference>
<keyword evidence="6" id="KW-1185">Reference proteome</keyword>
<dbReference type="AlphaFoldDB" id="A0A7J7MSW3"/>
<evidence type="ECO:0000259" key="4">
    <source>
        <dbReference type="Pfam" id="PF07714"/>
    </source>
</evidence>
<organism evidence="5 6">
    <name type="scientific">Kingdonia uniflora</name>
    <dbReference type="NCBI Taxonomy" id="39325"/>
    <lineage>
        <taxon>Eukaryota</taxon>
        <taxon>Viridiplantae</taxon>
        <taxon>Streptophyta</taxon>
        <taxon>Embryophyta</taxon>
        <taxon>Tracheophyta</taxon>
        <taxon>Spermatophyta</taxon>
        <taxon>Magnoliopsida</taxon>
        <taxon>Ranunculales</taxon>
        <taxon>Circaeasteraceae</taxon>
        <taxon>Kingdonia</taxon>
    </lineage>
</organism>
<dbReference type="OrthoDB" id="1924358at2759"/>
<dbReference type="Gene3D" id="1.10.510.10">
    <property type="entry name" value="Transferase(Phosphotransferase) domain 1"/>
    <property type="match status" value="1"/>
</dbReference>
<protein>
    <recommendedName>
        <fullName evidence="2">RING-type E3 ubiquitin transferase</fullName>
        <ecNumber evidence="2">2.3.2.27</ecNumber>
    </recommendedName>
</protein>
<comment type="catalytic activity">
    <reaction evidence="1">
        <text>S-ubiquitinyl-[E2 ubiquitin-conjugating enzyme]-L-cysteine + [acceptor protein]-L-lysine = [E2 ubiquitin-conjugating enzyme]-L-cysteine + N(6)-ubiquitinyl-[acceptor protein]-L-lysine.</text>
        <dbReference type="EC" id="2.3.2.27"/>
    </reaction>
</comment>
<evidence type="ECO:0000256" key="2">
    <source>
        <dbReference type="ARBA" id="ARBA00012483"/>
    </source>
</evidence>
<dbReference type="GO" id="GO:0061630">
    <property type="term" value="F:ubiquitin protein ligase activity"/>
    <property type="evidence" value="ECO:0007669"/>
    <property type="project" value="UniProtKB-EC"/>
</dbReference>
<proteinExistence type="predicted"/>
<dbReference type="PANTHER" id="PTHR45647">
    <property type="entry name" value="OS02G0152300 PROTEIN"/>
    <property type="match status" value="1"/>
</dbReference>
<gene>
    <name evidence="5" type="ORF">GIB67_015250</name>
</gene>
<comment type="caution">
    <text evidence="5">The sequence shown here is derived from an EMBL/GenBank/DDBJ whole genome shotgun (WGS) entry which is preliminary data.</text>
</comment>
<name>A0A7J7MSW3_9MAGN</name>
<dbReference type="InterPro" id="IPR001245">
    <property type="entry name" value="Ser-Thr/Tyr_kinase_cat_dom"/>
</dbReference>
<feature type="domain" description="Serine-threonine/tyrosine-protein kinase catalytic" evidence="4">
    <location>
        <begin position="54"/>
        <end position="142"/>
    </location>
</feature>
<dbReference type="EMBL" id="JACGCM010001245">
    <property type="protein sequence ID" value="KAF6157934.1"/>
    <property type="molecule type" value="Genomic_DNA"/>
</dbReference>
<dbReference type="PANTHER" id="PTHR45647:SF100">
    <property type="entry name" value="U-BOX DOMAIN-CONTAINING PROTEIN 33"/>
    <property type="match status" value="1"/>
</dbReference>
<accession>A0A7J7MSW3</accession>
<dbReference type="InterPro" id="IPR011009">
    <property type="entry name" value="Kinase-like_dom_sf"/>
</dbReference>
<dbReference type="Proteomes" id="UP000541444">
    <property type="component" value="Unassembled WGS sequence"/>
</dbReference>
<dbReference type="GO" id="GO:0004672">
    <property type="term" value="F:protein kinase activity"/>
    <property type="evidence" value="ECO:0007669"/>
    <property type="project" value="InterPro"/>
</dbReference>
<keyword evidence="3" id="KW-0833">Ubl conjugation pathway</keyword>
<evidence type="ECO:0000313" key="5">
    <source>
        <dbReference type="EMBL" id="KAF6157934.1"/>
    </source>
</evidence>